<dbReference type="InterPro" id="IPR014729">
    <property type="entry name" value="Rossmann-like_a/b/a_fold"/>
</dbReference>
<dbReference type="Gene3D" id="3.90.550.10">
    <property type="entry name" value="Spore Coat Polysaccharide Biosynthesis Protein SpsA, Chain A"/>
    <property type="match status" value="1"/>
</dbReference>
<dbReference type="PANTHER" id="PTHR42866">
    <property type="entry name" value="3-DEOXY-MANNO-OCTULOSONATE CYTIDYLYLTRANSFERASE"/>
    <property type="match status" value="1"/>
</dbReference>
<dbReference type="STRING" id="1802726.A3B07_02545"/>
<evidence type="ECO:0000313" key="2">
    <source>
        <dbReference type="EMBL" id="OHA82478.1"/>
    </source>
</evidence>
<proteinExistence type="predicted"/>
<accession>A0A1G2SCH3</accession>
<name>A0A1G2SCH3_9BACT</name>
<dbReference type="CDD" id="cd02518">
    <property type="entry name" value="GT2_SpsF"/>
    <property type="match status" value="1"/>
</dbReference>
<organism evidence="2 3">
    <name type="scientific">Candidatus Yonathbacteria bacterium RIFCSPLOWO2_01_FULL_43_27</name>
    <dbReference type="NCBI Taxonomy" id="1802726"/>
    <lineage>
        <taxon>Bacteria</taxon>
        <taxon>Candidatus Yonathiibacteriota</taxon>
    </lineage>
</organism>
<dbReference type="GO" id="GO:0005829">
    <property type="term" value="C:cytosol"/>
    <property type="evidence" value="ECO:0007669"/>
    <property type="project" value="TreeGrafter"/>
</dbReference>
<comment type="caution">
    <text evidence="2">The sequence shown here is derived from an EMBL/GenBank/DDBJ whole genome shotgun (WGS) entry which is preliminary data.</text>
</comment>
<dbReference type="InterPro" id="IPR029044">
    <property type="entry name" value="Nucleotide-diphossugar_trans"/>
</dbReference>
<sequence>MGSTRLPGKVSKLILGKPMLVHQIERVKQSRFVDRVVVATTIKDEDDIIARMAQEAGVECFRGSESDVLDRYYQAAREAQADIVVRVTGDCPLSDPKVIDETIEYFLKNATDVDYASKPSNYPEGLDMEIFSFSTLERAWKEAVKPSEREHVTPYVYNHPEMFRVRAWQSGVEDFSAMHWSVDTPEDFIFVTKIFENLYPQNSVFSKDEVLNLLSEKPELHSINVGGTGYEGYHKSLKEDEQFQQKHDLYERVVGFEPDAIVLISGGIVKEVTQDGVTKYRSTRTDEGDAFGILWGEARVLAVAELAGFFPKAMIIATGAHHPEQAQATVFQNELEQLSILRNRIILEEQSTDTLSQIGETMKIVHERGLRCVVFITNEYHIPRVRAMYEHFETLMQPDAETKRIVNECKLRGVQVQFTAAESILPYRDKKFIEIIDTVKKSPAYLKRVQNEERGTAMVIHGEYGKQGTAREDKLEREV</sequence>
<dbReference type="EMBL" id="MHUV01000006">
    <property type="protein sequence ID" value="OHA82478.1"/>
    <property type="molecule type" value="Genomic_DNA"/>
</dbReference>
<dbReference type="Pfam" id="PF02348">
    <property type="entry name" value="CTP_transf_3"/>
    <property type="match status" value="1"/>
</dbReference>
<reference evidence="2 3" key="1">
    <citation type="journal article" date="2016" name="Nat. Commun.">
        <title>Thousands of microbial genomes shed light on interconnected biogeochemical processes in an aquifer system.</title>
        <authorList>
            <person name="Anantharaman K."/>
            <person name="Brown C.T."/>
            <person name="Hug L.A."/>
            <person name="Sharon I."/>
            <person name="Castelle C.J."/>
            <person name="Probst A.J."/>
            <person name="Thomas B.C."/>
            <person name="Singh A."/>
            <person name="Wilkins M.J."/>
            <person name="Karaoz U."/>
            <person name="Brodie E.L."/>
            <person name="Williams K.H."/>
            <person name="Hubbard S.S."/>
            <person name="Banfield J.F."/>
        </authorList>
    </citation>
    <scope>NUCLEOTIDE SEQUENCE [LARGE SCALE GENOMIC DNA]</scope>
</reference>
<gene>
    <name evidence="2" type="ORF">A3B07_02545</name>
</gene>
<dbReference type="Proteomes" id="UP000178817">
    <property type="component" value="Unassembled WGS sequence"/>
</dbReference>
<dbReference type="CDD" id="cd06259">
    <property type="entry name" value="YdcF-like"/>
    <property type="match status" value="1"/>
</dbReference>
<dbReference type="SUPFAM" id="SSF53448">
    <property type="entry name" value="Nucleotide-diphospho-sugar transferases"/>
    <property type="match status" value="1"/>
</dbReference>
<dbReference type="AlphaFoldDB" id="A0A1G2SCH3"/>
<dbReference type="Pfam" id="PF02698">
    <property type="entry name" value="DUF218"/>
    <property type="match status" value="1"/>
</dbReference>
<evidence type="ECO:0000313" key="3">
    <source>
        <dbReference type="Proteomes" id="UP000178817"/>
    </source>
</evidence>
<dbReference type="InterPro" id="IPR003329">
    <property type="entry name" value="Cytidylyl_trans"/>
</dbReference>
<dbReference type="Gene3D" id="3.40.50.620">
    <property type="entry name" value="HUPs"/>
    <property type="match status" value="1"/>
</dbReference>
<feature type="domain" description="DUF218" evidence="1">
    <location>
        <begin position="259"/>
        <end position="394"/>
    </location>
</feature>
<evidence type="ECO:0000259" key="1">
    <source>
        <dbReference type="Pfam" id="PF02698"/>
    </source>
</evidence>
<dbReference type="InterPro" id="IPR003848">
    <property type="entry name" value="DUF218"/>
</dbReference>
<dbReference type="PANTHER" id="PTHR42866:SF1">
    <property type="entry name" value="SPORE COAT POLYSACCHARIDE BIOSYNTHESIS PROTEIN SPSF"/>
    <property type="match status" value="1"/>
</dbReference>
<protein>
    <recommendedName>
        <fullName evidence="1">DUF218 domain-containing protein</fullName>
    </recommendedName>
</protein>